<feature type="region of interest" description="Disordered" evidence="1">
    <location>
        <begin position="165"/>
        <end position="200"/>
    </location>
</feature>
<proteinExistence type="predicted"/>
<gene>
    <name evidence="4" type="ORF">JIN81_03290</name>
</gene>
<dbReference type="GO" id="GO:0016787">
    <property type="term" value="F:hydrolase activity"/>
    <property type="evidence" value="ECO:0007669"/>
    <property type="project" value="InterPro"/>
</dbReference>
<reference evidence="4" key="1">
    <citation type="submission" date="2021-01" db="EMBL/GenBank/DDBJ databases">
        <title>Modified the classification status of verrucomicrobia.</title>
        <authorList>
            <person name="Feng X."/>
        </authorList>
    </citation>
    <scope>NUCLEOTIDE SEQUENCE</scope>
    <source>
        <strain evidence="4">KCTC 22201</strain>
    </source>
</reference>
<evidence type="ECO:0000313" key="4">
    <source>
        <dbReference type="EMBL" id="MBK1826028.1"/>
    </source>
</evidence>
<evidence type="ECO:0000259" key="3">
    <source>
        <dbReference type="Pfam" id="PF06439"/>
    </source>
</evidence>
<protein>
    <submittedName>
        <fullName evidence="4">DUF1080 domain-containing protein</fullName>
    </submittedName>
</protein>
<feature type="domain" description="3-keto-alpha-glucoside-1,2-lyase/3-keto-2-hydroxy-glucal hydratase" evidence="3">
    <location>
        <begin position="19"/>
        <end position="267"/>
    </location>
</feature>
<feature type="chain" id="PRO_5037716754" evidence="2">
    <location>
        <begin position="17"/>
        <end position="291"/>
    </location>
</feature>
<feature type="compositionally biased region" description="Basic and acidic residues" evidence="1">
    <location>
        <begin position="166"/>
        <end position="189"/>
    </location>
</feature>
<name>A0A934R8Q7_9BACT</name>
<dbReference type="Gene3D" id="2.60.120.560">
    <property type="entry name" value="Exo-inulinase, domain 1"/>
    <property type="match status" value="1"/>
</dbReference>
<sequence>MIRALLSLCLCLPAAADTWTPLLDKDLSRWEIFMGVPHRTLDIPGVPKSNSKDCRKGTPVGLNKDPLGVFKMIEQDGEPVLHISGQMYAGLSTKERFGNYHLEWQFKWGEKKWEPRLEDLRDSGMLIHAQPPHGRFWDVWMRSLECQIQETDCGDFIPLAGARADIPSRKPEKGDRWDYDPKAPLKKEAGYTNHGPSKEARHGEWNTMEVFAVGDKVVFTVNGTPNMVLFNARQPTKEKGKFEPLTEGHIQLQSEAAEIFFRGIRIRPITEFPEHLAEWVQTPEAPTGSDH</sequence>
<accession>A0A934R8Q7</accession>
<dbReference type="RefSeq" id="WP_200276308.1">
    <property type="nucleotide sequence ID" value="NZ_JAENII010000002.1"/>
</dbReference>
<evidence type="ECO:0000313" key="5">
    <source>
        <dbReference type="Proteomes" id="UP000658278"/>
    </source>
</evidence>
<keyword evidence="2" id="KW-0732">Signal</keyword>
<evidence type="ECO:0000256" key="2">
    <source>
        <dbReference type="SAM" id="SignalP"/>
    </source>
</evidence>
<dbReference type="EMBL" id="JAENII010000002">
    <property type="protein sequence ID" value="MBK1826028.1"/>
    <property type="molecule type" value="Genomic_DNA"/>
</dbReference>
<organism evidence="4 5">
    <name type="scientific">Haloferula rosea</name>
    <dbReference type="NCBI Taxonomy" id="490093"/>
    <lineage>
        <taxon>Bacteria</taxon>
        <taxon>Pseudomonadati</taxon>
        <taxon>Verrucomicrobiota</taxon>
        <taxon>Verrucomicrobiia</taxon>
        <taxon>Verrucomicrobiales</taxon>
        <taxon>Verrucomicrobiaceae</taxon>
        <taxon>Haloferula</taxon>
    </lineage>
</organism>
<evidence type="ECO:0000256" key="1">
    <source>
        <dbReference type="SAM" id="MobiDB-lite"/>
    </source>
</evidence>
<comment type="caution">
    <text evidence="4">The sequence shown here is derived from an EMBL/GenBank/DDBJ whole genome shotgun (WGS) entry which is preliminary data.</text>
</comment>
<feature type="signal peptide" evidence="2">
    <location>
        <begin position="1"/>
        <end position="16"/>
    </location>
</feature>
<dbReference type="InterPro" id="IPR010496">
    <property type="entry name" value="AL/BT2_dom"/>
</dbReference>
<dbReference type="Proteomes" id="UP000658278">
    <property type="component" value="Unassembled WGS sequence"/>
</dbReference>
<dbReference type="AlphaFoldDB" id="A0A934R8Q7"/>
<keyword evidence="5" id="KW-1185">Reference proteome</keyword>
<dbReference type="Pfam" id="PF06439">
    <property type="entry name" value="3keto-disac_hyd"/>
    <property type="match status" value="1"/>
</dbReference>